<dbReference type="STRING" id="1229780.BN381_60063"/>
<feature type="domain" description="Beta-lactamase-related" evidence="2">
    <location>
        <begin position="2"/>
        <end position="99"/>
    </location>
</feature>
<dbReference type="Pfam" id="PF00144">
    <property type="entry name" value="Beta-lactamase"/>
    <property type="match status" value="1"/>
</dbReference>
<sequence>MNMTPRDFARFGLLYARDGVWDGKRILPAGWVDYSRLPTPTMDEGRYGAQWWLDPERPDLFYANGFDGQSISVAPDKDLVIVVLSKAPNGRNEQVCNDLYDAFGVSTRGQPRPSAPGTGRRSAEEPMIHMP</sequence>
<comment type="caution">
    <text evidence="3">The sequence shown here is derived from an EMBL/GenBank/DDBJ whole genome shotgun (WGS) entry which is preliminary data.</text>
</comment>
<gene>
    <name evidence="3" type="ORF">BN381_60063</name>
</gene>
<dbReference type="HOGENOM" id="CLU_1923753_0_0_11"/>
<organism evidence="3 4">
    <name type="scientific">Candidatus Neomicrothrix parvicella RN1</name>
    <dbReference type="NCBI Taxonomy" id="1229780"/>
    <lineage>
        <taxon>Bacteria</taxon>
        <taxon>Bacillati</taxon>
        <taxon>Actinomycetota</taxon>
        <taxon>Acidimicrobiia</taxon>
        <taxon>Acidimicrobiales</taxon>
        <taxon>Microthrixaceae</taxon>
        <taxon>Candidatus Neomicrothrix</taxon>
    </lineage>
</organism>
<dbReference type="Gene3D" id="3.40.710.10">
    <property type="entry name" value="DD-peptidase/beta-lactamase superfamily"/>
    <property type="match status" value="1"/>
</dbReference>
<reference evidence="3 4" key="1">
    <citation type="journal article" date="2013" name="ISME J.">
        <title>Metabolic model for the filamentous 'Candidatus Microthrix parvicella' based on genomic and metagenomic analyses.</title>
        <authorList>
            <person name="Jon McIlroy S."/>
            <person name="Kristiansen R."/>
            <person name="Albertsen M."/>
            <person name="Michael Karst S."/>
            <person name="Rossetti S."/>
            <person name="Lund Nielsen J."/>
            <person name="Tandoi V."/>
            <person name="James Seviour R."/>
            <person name="Nielsen P.H."/>
        </authorList>
    </citation>
    <scope>NUCLEOTIDE SEQUENCE [LARGE SCALE GENOMIC DNA]</scope>
    <source>
        <strain evidence="3 4">RN1</strain>
    </source>
</reference>
<name>R4Z2I6_9ACTN</name>
<dbReference type="InterPro" id="IPR001466">
    <property type="entry name" value="Beta-lactam-related"/>
</dbReference>
<evidence type="ECO:0000313" key="4">
    <source>
        <dbReference type="Proteomes" id="UP000018291"/>
    </source>
</evidence>
<dbReference type="PANTHER" id="PTHR43283:SF7">
    <property type="entry name" value="BETA-LACTAMASE-RELATED DOMAIN-CONTAINING PROTEIN"/>
    <property type="match status" value="1"/>
</dbReference>
<evidence type="ECO:0000259" key="2">
    <source>
        <dbReference type="Pfam" id="PF00144"/>
    </source>
</evidence>
<keyword evidence="4" id="KW-1185">Reference proteome</keyword>
<evidence type="ECO:0000313" key="3">
    <source>
        <dbReference type="EMBL" id="CCM65159.1"/>
    </source>
</evidence>
<dbReference type="AlphaFoldDB" id="R4Z2I6"/>
<proteinExistence type="predicted"/>
<dbReference type="SUPFAM" id="SSF56601">
    <property type="entry name" value="beta-lactamase/transpeptidase-like"/>
    <property type="match status" value="1"/>
</dbReference>
<protein>
    <recommendedName>
        <fullName evidence="2">Beta-lactamase-related domain-containing protein</fullName>
    </recommendedName>
</protein>
<feature type="compositionally biased region" description="Basic and acidic residues" evidence="1">
    <location>
        <begin position="121"/>
        <end position="131"/>
    </location>
</feature>
<dbReference type="Proteomes" id="UP000018291">
    <property type="component" value="Unassembled WGS sequence"/>
</dbReference>
<dbReference type="PANTHER" id="PTHR43283">
    <property type="entry name" value="BETA-LACTAMASE-RELATED"/>
    <property type="match status" value="1"/>
</dbReference>
<feature type="region of interest" description="Disordered" evidence="1">
    <location>
        <begin position="106"/>
        <end position="131"/>
    </location>
</feature>
<dbReference type="EMBL" id="CANL01000056">
    <property type="protein sequence ID" value="CCM65159.1"/>
    <property type="molecule type" value="Genomic_DNA"/>
</dbReference>
<accession>R4Z2I6</accession>
<evidence type="ECO:0000256" key="1">
    <source>
        <dbReference type="SAM" id="MobiDB-lite"/>
    </source>
</evidence>
<dbReference type="InterPro" id="IPR012338">
    <property type="entry name" value="Beta-lactam/transpept-like"/>
</dbReference>
<dbReference type="eggNOG" id="COG1680">
    <property type="taxonomic scope" value="Bacteria"/>
</dbReference>
<dbReference type="InterPro" id="IPR050789">
    <property type="entry name" value="Diverse_Enzym_Activities"/>
</dbReference>